<comment type="caution">
    <text evidence="1">The sequence shown here is derived from an EMBL/GenBank/DDBJ whole genome shotgun (WGS) entry which is preliminary data.</text>
</comment>
<proteinExistence type="predicted"/>
<sequence>MEILEDEATMPEGWLENESEEIDDLEAWNPKDWMTMRMVSGSMDSEQSFGYRVTGEGSSYSSSHPHIPLRLFESLKFEARNSPNSPFLTHFDSETFTTLSDSQEKYSSTSGASLSLKIAALLTSWDLLHF</sequence>
<evidence type="ECO:0000313" key="1">
    <source>
        <dbReference type="EMBL" id="KAI3678727.1"/>
    </source>
</evidence>
<dbReference type="EMBL" id="CM042060">
    <property type="protein sequence ID" value="KAI3678727.1"/>
    <property type="molecule type" value="Genomic_DNA"/>
</dbReference>
<protein>
    <submittedName>
        <fullName evidence="1">Uncharacterized protein</fullName>
    </submittedName>
</protein>
<reference evidence="1 2" key="2">
    <citation type="journal article" date="2022" name="Mol. Ecol. Resour.">
        <title>The genomes of chicory, endive, great burdock and yacon provide insights into Asteraceae paleo-polyploidization history and plant inulin production.</title>
        <authorList>
            <person name="Fan W."/>
            <person name="Wang S."/>
            <person name="Wang H."/>
            <person name="Wang A."/>
            <person name="Jiang F."/>
            <person name="Liu H."/>
            <person name="Zhao H."/>
            <person name="Xu D."/>
            <person name="Zhang Y."/>
        </authorList>
    </citation>
    <scope>NUCLEOTIDE SEQUENCE [LARGE SCALE GENOMIC DNA]</scope>
    <source>
        <strain evidence="2">cv. Niubang</strain>
    </source>
</reference>
<keyword evidence="2" id="KW-1185">Reference proteome</keyword>
<organism evidence="1 2">
    <name type="scientific">Arctium lappa</name>
    <name type="common">Greater burdock</name>
    <name type="synonym">Lappa major</name>
    <dbReference type="NCBI Taxonomy" id="4217"/>
    <lineage>
        <taxon>Eukaryota</taxon>
        <taxon>Viridiplantae</taxon>
        <taxon>Streptophyta</taxon>
        <taxon>Embryophyta</taxon>
        <taxon>Tracheophyta</taxon>
        <taxon>Spermatophyta</taxon>
        <taxon>Magnoliopsida</taxon>
        <taxon>eudicotyledons</taxon>
        <taxon>Gunneridae</taxon>
        <taxon>Pentapetalae</taxon>
        <taxon>asterids</taxon>
        <taxon>campanulids</taxon>
        <taxon>Asterales</taxon>
        <taxon>Asteraceae</taxon>
        <taxon>Carduoideae</taxon>
        <taxon>Cardueae</taxon>
        <taxon>Arctiinae</taxon>
        <taxon>Arctium</taxon>
    </lineage>
</organism>
<accession>A0ACB8Y5E0</accession>
<gene>
    <name evidence="1" type="ORF">L6452_38030</name>
</gene>
<evidence type="ECO:0000313" key="2">
    <source>
        <dbReference type="Proteomes" id="UP001055879"/>
    </source>
</evidence>
<dbReference type="Proteomes" id="UP001055879">
    <property type="component" value="Linkage Group LG14"/>
</dbReference>
<name>A0ACB8Y5E0_ARCLA</name>
<reference evidence="2" key="1">
    <citation type="journal article" date="2022" name="Mol. Ecol. Resour.">
        <title>The genomes of chicory, endive, great burdock and yacon provide insights into Asteraceae palaeo-polyploidization history and plant inulin production.</title>
        <authorList>
            <person name="Fan W."/>
            <person name="Wang S."/>
            <person name="Wang H."/>
            <person name="Wang A."/>
            <person name="Jiang F."/>
            <person name="Liu H."/>
            <person name="Zhao H."/>
            <person name="Xu D."/>
            <person name="Zhang Y."/>
        </authorList>
    </citation>
    <scope>NUCLEOTIDE SEQUENCE [LARGE SCALE GENOMIC DNA]</scope>
    <source>
        <strain evidence="2">cv. Niubang</strain>
    </source>
</reference>